<dbReference type="GO" id="GO:0005524">
    <property type="term" value="F:ATP binding"/>
    <property type="evidence" value="ECO:0007669"/>
    <property type="project" value="UniProtKB-KW"/>
</dbReference>
<protein>
    <submittedName>
        <fullName evidence="11">Cell division control protein 48</fullName>
    </submittedName>
</protein>
<dbReference type="InterPro" id="IPR024079">
    <property type="entry name" value="MetalloPept_cat_dom_sf"/>
</dbReference>
<keyword evidence="12" id="KW-1185">Reference proteome</keyword>
<feature type="region of interest" description="Disordered" evidence="8">
    <location>
        <begin position="2301"/>
        <end position="2325"/>
    </location>
</feature>
<keyword evidence="3 9" id="KW-0812">Transmembrane</keyword>
<evidence type="ECO:0000256" key="4">
    <source>
        <dbReference type="ARBA" id="ARBA00022741"/>
    </source>
</evidence>
<dbReference type="GO" id="GO:0016887">
    <property type="term" value="F:ATP hydrolysis activity"/>
    <property type="evidence" value="ECO:0007669"/>
    <property type="project" value="InterPro"/>
</dbReference>
<dbReference type="InterPro" id="IPR027417">
    <property type="entry name" value="P-loop_NTPase"/>
</dbReference>
<dbReference type="GO" id="GO:0008237">
    <property type="term" value="F:metallopeptidase activity"/>
    <property type="evidence" value="ECO:0007669"/>
    <property type="project" value="InterPro"/>
</dbReference>
<feature type="transmembrane region" description="Helical" evidence="9">
    <location>
        <begin position="2042"/>
        <end position="2062"/>
    </location>
</feature>
<evidence type="ECO:0000256" key="6">
    <source>
        <dbReference type="ARBA" id="ARBA00022989"/>
    </source>
</evidence>
<keyword evidence="4" id="KW-0547">Nucleotide-binding</keyword>
<dbReference type="PROSITE" id="PS50216">
    <property type="entry name" value="DHHC"/>
    <property type="match status" value="1"/>
</dbReference>
<dbReference type="InterPro" id="IPR001594">
    <property type="entry name" value="Palmitoyltrfase_DHHC"/>
</dbReference>
<feature type="region of interest" description="Disordered" evidence="8">
    <location>
        <begin position="261"/>
        <end position="298"/>
    </location>
</feature>
<dbReference type="SUPFAM" id="SSF55486">
    <property type="entry name" value="Metalloproteases ('zincins'), catalytic domain"/>
    <property type="match status" value="1"/>
</dbReference>
<dbReference type="Pfam" id="PF00004">
    <property type="entry name" value="AAA"/>
    <property type="match status" value="2"/>
</dbReference>
<evidence type="ECO:0000256" key="3">
    <source>
        <dbReference type="ARBA" id="ARBA00022692"/>
    </source>
</evidence>
<dbReference type="EMBL" id="LSRX01000278">
    <property type="protein sequence ID" value="OLQ01906.1"/>
    <property type="molecule type" value="Genomic_DNA"/>
</dbReference>
<dbReference type="Pfam" id="PF01529">
    <property type="entry name" value="DHHC"/>
    <property type="match status" value="1"/>
</dbReference>
<evidence type="ECO:0000256" key="1">
    <source>
        <dbReference type="ARBA" id="ARBA00004141"/>
    </source>
</evidence>
<evidence type="ECO:0000259" key="10">
    <source>
        <dbReference type="SMART" id="SM00382"/>
    </source>
</evidence>
<dbReference type="PANTHER" id="PTHR23073">
    <property type="entry name" value="26S PROTEASOME REGULATORY SUBUNIT"/>
    <property type="match status" value="1"/>
</dbReference>
<dbReference type="InterPro" id="IPR033413">
    <property type="entry name" value="DUF5117"/>
</dbReference>
<evidence type="ECO:0000256" key="9">
    <source>
        <dbReference type="SAM" id="Phobius"/>
    </source>
</evidence>
<dbReference type="InterPro" id="IPR054472">
    <property type="entry name" value="WHD"/>
</dbReference>
<dbReference type="Gene3D" id="3.40.390.10">
    <property type="entry name" value="Collagenase (Catalytic Domain)"/>
    <property type="match status" value="1"/>
</dbReference>
<dbReference type="InterPro" id="IPR032534">
    <property type="entry name" value="EcxA_zinc-bd"/>
</dbReference>
<dbReference type="GO" id="GO:0051301">
    <property type="term" value="P:cell division"/>
    <property type="evidence" value="ECO:0007669"/>
    <property type="project" value="UniProtKB-KW"/>
</dbReference>
<keyword evidence="11" id="KW-0131">Cell cycle</keyword>
<comment type="similarity">
    <text evidence="2">Belongs to the AAA ATPase family.</text>
</comment>
<keyword evidence="6 9" id="KW-1133">Transmembrane helix</keyword>
<dbReference type="InterPro" id="IPR003593">
    <property type="entry name" value="AAA+_ATPase"/>
</dbReference>
<accession>A0A1Q9E399</accession>
<dbReference type="OrthoDB" id="10042665at2759"/>
<feature type="domain" description="AAA+ ATPase" evidence="10">
    <location>
        <begin position="842"/>
        <end position="975"/>
    </location>
</feature>
<dbReference type="Pfam" id="PF16313">
    <property type="entry name" value="DUF4953"/>
    <property type="match status" value="1"/>
</dbReference>
<feature type="region of interest" description="Disordered" evidence="8">
    <location>
        <begin position="1532"/>
        <end position="1551"/>
    </location>
</feature>
<organism evidence="11 12">
    <name type="scientific">Symbiodinium microadriaticum</name>
    <name type="common">Dinoflagellate</name>
    <name type="synonym">Zooxanthella microadriatica</name>
    <dbReference type="NCBI Taxonomy" id="2951"/>
    <lineage>
        <taxon>Eukaryota</taxon>
        <taxon>Sar</taxon>
        <taxon>Alveolata</taxon>
        <taxon>Dinophyceae</taxon>
        <taxon>Suessiales</taxon>
        <taxon>Symbiodiniaceae</taxon>
        <taxon>Symbiodinium</taxon>
    </lineage>
</organism>
<feature type="transmembrane region" description="Helical" evidence="9">
    <location>
        <begin position="2007"/>
        <end position="2030"/>
    </location>
</feature>
<dbReference type="Pfam" id="PF22977">
    <property type="entry name" value="WHD"/>
    <property type="match status" value="1"/>
</dbReference>
<dbReference type="InterPro" id="IPR050221">
    <property type="entry name" value="26S_Proteasome_ATPase"/>
</dbReference>
<comment type="subcellular location">
    <subcellularLocation>
        <location evidence="1">Membrane</location>
        <topology evidence="1">Multi-pass membrane protein</topology>
    </subcellularLocation>
</comment>
<evidence type="ECO:0000256" key="7">
    <source>
        <dbReference type="ARBA" id="ARBA00023136"/>
    </source>
</evidence>
<feature type="region of interest" description="Disordered" evidence="8">
    <location>
        <begin position="1"/>
        <end position="29"/>
    </location>
</feature>
<evidence type="ECO:0000256" key="2">
    <source>
        <dbReference type="ARBA" id="ARBA00006914"/>
    </source>
</evidence>
<reference evidence="11 12" key="1">
    <citation type="submission" date="2016-02" db="EMBL/GenBank/DDBJ databases">
        <title>Genome analysis of coral dinoflagellate symbionts highlights evolutionary adaptations to a symbiotic lifestyle.</title>
        <authorList>
            <person name="Aranda M."/>
            <person name="Li Y."/>
            <person name="Liew Y.J."/>
            <person name="Baumgarten S."/>
            <person name="Simakov O."/>
            <person name="Wilson M."/>
            <person name="Piel J."/>
            <person name="Ashoor H."/>
            <person name="Bougouffa S."/>
            <person name="Bajic V.B."/>
            <person name="Ryu T."/>
            <person name="Ravasi T."/>
            <person name="Bayer T."/>
            <person name="Micklem G."/>
            <person name="Kim H."/>
            <person name="Bhak J."/>
            <person name="Lajeunesse T.C."/>
            <person name="Voolstra C.R."/>
        </authorList>
    </citation>
    <scope>NUCLEOTIDE SEQUENCE [LARGE SCALE GENOMIC DNA]</scope>
    <source>
        <strain evidence="11 12">CCMP2467</strain>
    </source>
</reference>
<dbReference type="Proteomes" id="UP000186817">
    <property type="component" value="Unassembled WGS sequence"/>
</dbReference>
<dbReference type="Pfam" id="PF17148">
    <property type="entry name" value="DUF5117"/>
    <property type="match status" value="1"/>
</dbReference>
<dbReference type="SUPFAM" id="SSF52540">
    <property type="entry name" value="P-loop containing nucleoside triphosphate hydrolases"/>
    <property type="match status" value="2"/>
</dbReference>
<evidence type="ECO:0000256" key="8">
    <source>
        <dbReference type="SAM" id="MobiDB-lite"/>
    </source>
</evidence>
<name>A0A1Q9E399_SYMMI</name>
<keyword evidence="11" id="KW-0132">Cell division</keyword>
<dbReference type="CDD" id="cd00009">
    <property type="entry name" value="AAA"/>
    <property type="match status" value="1"/>
</dbReference>
<dbReference type="Gene3D" id="3.40.50.300">
    <property type="entry name" value="P-loop containing nucleotide triphosphate hydrolases"/>
    <property type="match status" value="2"/>
</dbReference>
<comment type="caution">
    <text evidence="11">The sequence shown here is derived from an EMBL/GenBank/DDBJ whole genome shotgun (WGS) entry which is preliminary data.</text>
</comment>
<evidence type="ECO:0000256" key="5">
    <source>
        <dbReference type="ARBA" id="ARBA00022840"/>
    </source>
</evidence>
<gene>
    <name evidence="11" type="primary">cdc48</name>
    <name evidence="11" type="ORF">AK812_SmicGene15339</name>
</gene>
<keyword evidence="5" id="KW-0067">ATP-binding</keyword>
<evidence type="ECO:0000313" key="11">
    <source>
        <dbReference type="EMBL" id="OLQ01906.1"/>
    </source>
</evidence>
<sequence length="2342" mass="260395">MSRSWRPANGSHKVSARRPAPGPGKAADDAVSVQLQLAELEKSCPELAMVVSEFEEELSHTDGFANDASWWRHIEARFGLRCLLLRLEEGLESAAVRFERGSGEASDESWRKVEIMDRLLKSFEQTTEPRLAKSAQTPRGVQVERRYGLKDSEAELLRLLVIRECARSRVVCRFLGDHCGNLSDGNSPLCSLCRNSRLDVQDFLQEKRQHINEGIVRIQDGGYGESKEPTVSPEAVHALMGKELSTEQRLKLSSTVIDAVLRGDSPPEEPRRSPDAPPAPIPEPADLIPEMPNGAGQDGQEVIATASETAGEDDAELLQQPYRESLDYLNDQFSLLECEIRIAEHRRQSTKEDVGIEEPFLLRSRKVNVFEHEAKRKLALARISHRLKLTKEAGLEVPRLEALHQKTKLDDFEKNVVVMLVGNTLSPKIQATLNVGERRFLANAPLQVRVILETFCRDFKEEVQKRVYFYKSSRLASSGIIRIGAGARSGDLTCHTVHIDRRILDFVVGLDTEINEVVEGSNLYKPSATLQQLVLPEDMKSNILALVDNFEQFCKYRKYTGLDDVIAHGSGLVLMFCGPSGTGKTLMVNALAAHLAKRVLLVNFKTLYNHHSEPGLGADEDGSSVLKLFREAEMSDAVLFFDECESLFSQRSTGGNSEMTALLTAMERYEGMIFLATNRPFDLDEAMYRRITSVFTFSKPDHIQRLEIWNLYTKSGVPLAPGIDWEKIAMKFALTGGYIKNAIVSALLLAISRDNVQPQVTEEDITGGCIMQVRGSLQMQSFAKRLVPRAGLDALVLTSALKQKLLDIVAFEKARPLLLENWGFGDVGSEGPGKVDGVTKPVVTTALFWGGAGTGKTAAAEALGFEFGRALKVVNFPELASSELRLSKSNGSSSLETTFEEAKAADAVLVIEGIRPENFLDDADSGLDTTFQQLAFHIERFSGVVLLLVTSEDVFRLQLLPQEFARLIKFMVFFDHPSAAQRKALWRSALPPRVPLASDVDFEELGGRFDLNADAIASAAFRAAAAAVLRQGEERQVLREDLVTAAELEQSIMDKSKSAVSCRPCVEEFLRKHRYTEVSSFHKVYLLKEERERRRSWKGCERLCLQVRAAELDRLFVPTLTLDGMEGSYPEMFNQHPKNMGLCFSIAPSGRDVLLIEAQDRLSNEDLEGTMYFNASGGMRPGHIAKLEPVAQNGMEEFLLDLTDWLKRFSEYFKGDMEHTQILEMRGYASNFLVRCSTQQPSKMPVKSAQSSLTVYYTVAFSALPEVPMVPRPSDPRVGFFTNSILVGGPRQATTIQHVISRWDLTKHHELQYVIDRAVPKLYHETIKKGVHAWNAAFEPVVGRPVLRCVGPDDSDYPEEYHPGDGRHIAIFMTNPSTKGLLGYGPSAFDYRSGEILMASVMLGLKPHVKVPSDLSETLLKSPDSNSCQQPLLDADDPDVMKYLLETVVHEVGHTLGLRHNFIAAEDGHSSVMDYPDDLDTSDPAKPVFGGHFLGGPGRYDHYAISYGYTPLEEVRGQRHAKLELLANGQSVEEEELSAEPRNPLFASDDDVGGLDPRVQQRMASIERMGVDKILWALQRRKMLLEHVQSSHVDCNLYSQRVLNTLEICTRAVLAAGAYVGGALVDARRSGVQRVEAEAALRYVAVALHMLVGPVFRFEGGESDRLLVRRDGEYGVARTSVLELQGQACQSILGRLLDPAVLARHEGQRETAVEPRPHSTLELLSALAFGMPSDFDLGPAKELDKVPDGLLWPLSHDFRLEEGHVASLAAATEDPLACQARLAFAKLVNHLARDPGVHALVRSHAMAFVLIVQECLKGLKDRSALGSLVQAHWGLVLEALKEKRRNGDDDGSDEDALKIVLGHGQMPVRRGLGGSIVARFARKQQPQDDGAVKPEPEVLWTWHEEESTHESEPCFDGLCLNEAEAPLIALEVGLAAVTVVLMGYCSLGDPGQLKKMRNVPLDRIDLEQGDRPFRAHKSWQYRRKIRRYDHYCKWVNNVIGLLNHREFVLMLVGLCLIGLFGVILDGYLALLLAKKGLWEAEIAVVLHLAFSVVLLAIEVPIFQTHIGLVSRNELAEEWKNNLNYVANQTSMGDGIPVEDLDDEEYNQLFDAKAFVYDKSRLVRIKFSEKPDFPCLVLAGTRDVIGVERLGDFTRALVHLQRLRCNDSMTTSAPAIDGACLMEAASLTGDMEKKAKLFLAEEKEAALKEMVMVIGDKLVSADGKAAACGMVGVKTDVAFRSSSTHMFLLIEVSAELLLGCSQLCRDKTRQCLERACAVPSGKRSTSHFLRIILFARAKESRNIPNQRTKRHRQELRRGSAPAPRNGFKPERVFKFYQRRSLSM</sequence>
<dbReference type="InterPro" id="IPR003959">
    <property type="entry name" value="ATPase_AAA_core"/>
</dbReference>
<dbReference type="GO" id="GO:0016020">
    <property type="term" value="C:membrane"/>
    <property type="evidence" value="ECO:0007669"/>
    <property type="project" value="UniProtKB-SubCell"/>
</dbReference>
<dbReference type="GO" id="GO:0016409">
    <property type="term" value="F:palmitoyltransferase activity"/>
    <property type="evidence" value="ECO:0007669"/>
    <property type="project" value="InterPro"/>
</dbReference>
<feature type="domain" description="AAA+ ATPase" evidence="10">
    <location>
        <begin position="570"/>
        <end position="701"/>
    </location>
</feature>
<evidence type="ECO:0000313" key="12">
    <source>
        <dbReference type="Proteomes" id="UP000186817"/>
    </source>
</evidence>
<dbReference type="CDD" id="cd19481">
    <property type="entry name" value="RecA-like_protease"/>
    <property type="match status" value="1"/>
</dbReference>
<dbReference type="SMART" id="SM00382">
    <property type="entry name" value="AAA"/>
    <property type="match status" value="2"/>
</dbReference>
<proteinExistence type="inferred from homology"/>
<keyword evidence="7 9" id="KW-0472">Membrane</keyword>